<feature type="compositionally biased region" description="Low complexity" evidence="1">
    <location>
        <begin position="272"/>
        <end position="288"/>
    </location>
</feature>
<reference evidence="3" key="1">
    <citation type="journal article" date="2013" name="Genome Announc.">
        <title>Draft genome sequence of Pseudozyma brasiliensis sp. nov. strain GHG001, a high producer of endo-1,4-xylanase isolated from an insect pest of sugarcane.</title>
        <authorList>
            <person name="Oliveira J.V.D.C."/>
            <person name="dos Santos R.A.C."/>
            <person name="Borges T.A."/>
            <person name="Riano-Pachon D.M."/>
            <person name="Goldman G.H."/>
        </authorList>
    </citation>
    <scope>NUCLEOTIDE SEQUENCE [LARGE SCALE GENOMIC DNA]</scope>
    <source>
        <strain evidence="3">GHG001</strain>
    </source>
</reference>
<feature type="region of interest" description="Disordered" evidence="1">
    <location>
        <begin position="1"/>
        <end position="34"/>
    </location>
</feature>
<dbReference type="OMA" id="DIPCASI"/>
<dbReference type="AlphaFoldDB" id="V5EVB8"/>
<dbReference type="HOGENOM" id="CLU_455695_0_0_1"/>
<organism evidence="2 3">
    <name type="scientific">Kalmanozyma brasiliensis (strain GHG001)</name>
    <name type="common">Yeast</name>
    <name type="synonym">Pseudozyma brasiliensis</name>
    <dbReference type="NCBI Taxonomy" id="1365824"/>
    <lineage>
        <taxon>Eukaryota</taxon>
        <taxon>Fungi</taxon>
        <taxon>Dikarya</taxon>
        <taxon>Basidiomycota</taxon>
        <taxon>Ustilaginomycotina</taxon>
        <taxon>Ustilaginomycetes</taxon>
        <taxon>Ustilaginales</taxon>
        <taxon>Ustilaginaceae</taxon>
        <taxon>Kalmanozyma</taxon>
    </lineage>
</organism>
<feature type="compositionally biased region" description="Basic and acidic residues" evidence="1">
    <location>
        <begin position="160"/>
        <end position="179"/>
    </location>
</feature>
<name>V5EVB8_KALBG</name>
<feature type="region of interest" description="Disordered" evidence="1">
    <location>
        <begin position="87"/>
        <end position="126"/>
    </location>
</feature>
<dbReference type="eggNOG" id="ENOG502TABT">
    <property type="taxonomic scope" value="Eukaryota"/>
</dbReference>
<dbReference type="OrthoDB" id="2546609at2759"/>
<accession>V5EVB8</accession>
<dbReference type="GeneID" id="27419085"/>
<feature type="compositionally biased region" description="Polar residues" evidence="1">
    <location>
        <begin position="483"/>
        <end position="499"/>
    </location>
</feature>
<feature type="compositionally biased region" description="Low complexity" evidence="1">
    <location>
        <begin position="396"/>
        <end position="405"/>
    </location>
</feature>
<feature type="region of interest" description="Disordered" evidence="1">
    <location>
        <begin position="483"/>
        <end position="507"/>
    </location>
</feature>
<feature type="compositionally biased region" description="Low complexity" evidence="1">
    <location>
        <begin position="11"/>
        <end position="28"/>
    </location>
</feature>
<keyword evidence="3" id="KW-1185">Reference proteome</keyword>
<evidence type="ECO:0000313" key="3">
    <source>
        <dbReference type="Proteomes" id="UP000019377"/>
    </source>
</evidence>
<protein>
    <submittedName>
        <fullName evidence="2">Uncharacterized protein</fullName>
    </submittedName>
</protein>
<sequence>MAVATRPRALTSDPLPSPTSSTFSTTTPRYNNFRPLRYQTKEELDRFFGSTSTQRREQRLRVRESDGQVYYDVIEKDEWAHLLASGSSEDRKGRRRSSAVTCLTLNSPLRPASPRRESSASESATGCVTPLVSRFGNVLIDGDGTNERRGRKRSNSALAPRKDRVDDEKPLSGGGEHDWVSSPAFKRRQSDFSPRNSIANEEGMEPKEGRIRISRLPLGRRKLDKHTLDQAFGVESNPLFDLSPNPIHLTSRAHKPATLQIPSSHIGGLTDPLSPTTSTPPRSPISPTYDGSRRGTFGPLSHPMQRASHSPDHILSFPIPTSASLSSAGMEYLVSPAPTATSGRTLRHASSFDSPRTPSDSWGQRQRWHSADESHPPLRGTRSVASLRSDAGNPFASARSSAAAAQDRRRKGSSESDGSGAECFTALAPRLGAKRFDPTRFLDLDLTPSVASVSVDVGPMRDPLSLLSRSTPLVNTREPLSNLSILSDPSVSPEASQNEQPKKALRGTGLRTGAHVYDGIDIPCASIHLHSDPEDNLDPATVASLSSGQIRKLKKKAATNAGEGATGHVRRGSEVPIT</sequence>
<gene>
    <name evidence="2" type="ORF">PSEUBRA_SCAF21g03403</name>
</gene>
<proteinExistence type="predicted"/>
<feature type="region of interest" description="Disordered" evidence="1">
    <location>
        <begin position="336"/>
        <end position="421"/>
    </location>
</feature>
<feature type="region of interest" description="Disordered" evidence="1">
    <location>
        <begin position="138"/>
        <end position="212"/>
    </location>
</feature>
<evidence type="ECO:0000313" key="2">
    <source>
        <dbReference type="EMBL" id="EST07173.1"/>
    </source>
</evidence>
<feature type="region of interest" description="Disordered" evidence="1">
    <location>
        <begin position="546"/>
        <end position="578"/>
    </location>
</feature>
<evidence type="ECO:0000256" key="1">
    <source>
        <dbReference type="SAM" id="MobiDB-lite"/>
    </source>
</evidence>
<feature type="region of interest" description="Disordered" evidence="1">
    <location>
        <begin position="264"/>
        <end position="315"/>
    </location>
</feature>
<feature type="compositionally biased region" description="Polar residues" evidence="1">
    <location>
        <begin position="351"/>
        <end position="364"/>
    </location>
</feature>
<dbReference type="RefSeq" id="XP_016292162.1">
    <property type="nucleotide sequence ID" value="XM_016436447.1"/>
</dbReference>
<dbReference type="EMBL" id="KI545864">
    <property type="protein sequence ID" value="EST07173.1"/>
    <property type="molecule type" value="Genomic_DNA"/>
</dbReference>
<dbReference type="Proteomes" id="UP000019377">
    <property type="component" value="Unassembled WGS sequence"/>
</dbReference>